<dbReference type="GO" id="GO:0046168">
    <property type="term" value="P:glycerol-3-phosphate catabolic process"/>
    <property type="evidence" value="ECO:0007669"/>
    <property type="project" value="InterPro"/>
</dbReference>
<dbReference type="PIRSF" id="PIRSF000114">
    <property type="entry name" value="Glycerol-3-P_dh"/>
    <property type="match status" value="1"/>
</dbReference>
<evidence type="ECO:0000256" key="1">
    <source>
        <dbReference type="ARBA" id="ARBA00011009"/>
    </source>
</evidence>
<evidence type="ECO:0000256" key="7">
    <source>
        <dbReference type="HAMAP-Rule" id="MF_00394"/>
    </source>
</evidence>
<dbReference type="PROSITE" id="PS00957">
    <property type="entry name" value="NAD_G3PDH"/>
    <property type="match status" value="1"/>
</dbReference>
<dbReference type="PRINTS" id="PR00077">
    <property type="entry name" value="GPDHDRGNASE"/>
</dbReference>
<dbReference type="Gene3D" id="3.40.50.720">
    <property type="entry name" value="NAD(P)-binding Rossmann-like Domain"/>
    <property type="match status" value="1"/>
</dbReference>
<evidence type="ECO:0000256" key="12">
    <source>
        <dbReference type="RuleBase" id="RU000439"/>
    </source>
</evidence>
<feature type="binding site" evidence="7">
    <location>
        <position position="269"/>
    </location>
    <ligand>
        <name>NADPH</name>
        <dbReference type="ChEBI" id="CHEBI:57783"/>
    </ligand>
</feature>
<feature type="binding site" evidence="7">
    <location>
        <position position="247"/>
    </location>
    <ligand>
        <name>sn-glycerol 3-phosphate</name>
        <dbReference type="ChEBI" id="CHEBI:57597"/>
    </ligand>
</feature>
<feature type="binding site" evidence="7">
    <location>
        <position position="248"/>
    </location>
    <ligand>
        <name>sn-glycerol 3-phosphate</name>
        <dbReference type="ChEBI" id="CHEBI:57597"/>
    </ligand>
</feature>
<feature type="binding site" evidence="7">
    <location>
        <position position="184"/>
    </location>
    <ligand>
        <name>sn-glycerol 3-phosphate</name>
        <dbReference type="ChEBI" id="CHEBI:57597"/>
    </ligand>
</feature>
<evidence type="ECO:0000256" key="6">
    <source>
        <dbReference type="ARBA" id="ARBA00023264"/>
    </source>
</evidence>
<dbReference type="PANTHER" id="PTHR11728">
    <property type="entry name" value="GLYCEROL-3-PHOSPHATE DEHYDROGENASE"/>
    <property type="match status" value="1"/>
</dbReference>
<dbReference type="PANTHER" id="PTHR11728:SF1">
    <property type="entry name" value="GLYCEROL-3-PHOSPHATE DEHYDROGENASE [NAD(+)] 2, CHLOROPLASTIC"/>
    <property type="match status" value="1"/>
</dbReference>
<name>A0A1I0XYA4_9RHOB</name>
<evidence type="ECO:0000256" key="9">
    <source>
        <dbReference type="PIRSR" id="PIRSR000114-2"/>
    </source>
</evidence>
<keyword evidence="4 7" id="KW-0443">Lipid metabolism</keyword>
<dbReference type="Pfam" id="PF07479">
    <property type="entry name" value="NAD_Gly3P_dh_C"/>
    <property type="match status" value="1"/>
</dbReference>
<keyword evidence="2 7" id="KW-0444">Lipid biosynthesis</keyword>
<comment type="subcellular location">
    <subcellularLocation>
        <location evidence="7">Cytoplasm</location>
    </subcellularLocation>
</comment>
<evidence type="ECO:0000256" key="11">
    <source>
        <dbReference type="RuleBase" id="RU000437"/>
    </source>
</evidence>
<evidence type="ECO:0000256" key="2">
    <source>
        <dbReference type="ARBA" id="ARBA00022516"/>
    </source>
</evidence>
<keyword evidence="7" id="KW-0547">Nucleotide-binding</keyword>
<feature type="binding site" evidence="7">
    <location>
        <position position="101"/>
    </location>
    <ligand>
        <name>NADPH</name>
        <dbReference type="ChEBI" id="CHEBI:57783"/>
    </ligand>
</feature>
<dbReference type="GO" id="GO:0046167">
    <property type="term" value="P:glycerol-3-phosphate biosynthetic process"/>
    <property type="evidence" value="ECO:0007669"/>
    <property type="project" value="UniProtKB-UniRule"/>
</dbReference>
<feature type="binding site" evidence="7">
    <location>
        <position position="29"/>
    </location>
    <ligand>
        <name>NADPH</name>
        <dbReference type="ChEBI" id="CHEBI:57783"/>
    </ligand>
</feature>
<accession>A0A1I0XYA4</accession>
<dbReference type="InterPro" id="IPR011128">
    <property type="entry name" value="G3P_DH_NAD-dep_N"/>
</dbReference>
<dbReference type="HAMAP" id="MF_00394">
    <property type="entry name" value="NAD_Glyc3P_dehydrog"/>
    <property type="match status" value="1"/>
</dbReference>
<dbReference type="InterPro" id="IPR006109">
    <property type="entry name" value="G3P_DH_NAD-dep_C"/>
</dbReference>
<comment type="pathway">
    <text evidence="7">Membrane lipid metabolism; glycerophospholipid metabolism.</text>
</comment>
<dbReference type="InterPro" id="IPR008927">
    <property type="entry name" value="6-PGluconate_DH-like_C_sf"/>
</dbReference>
<dbReference type="Proteomes" id="UP000198796">
    <property type="component" value="Unassembled WGS sequence"/>
</dbReference>
<dbReference type="EC" id="1.1.1.94" evidence="7"/>
<comment type="catalytic activity">
    <reaction evidence="7 12">
        <text>sn-glycerol 3-phosphate + NADP(+) = dihydroxyacetone phosphate + NADPH + H(+)</text>
        <dbReference type="Rhea" id="RHEA:11096"/>
        <dbReference type="ChEBI" id="CHEBI:15378"/>
        <dbReference type="ChEBI" id="CHEBI:57597"/>
        <dbReference type="ChEBI" id="CHEBI:57642"/>
        <dbReference type="ChEBI" id="CHEBI:57783"/>
        <dbReference type="ChEBI" id="CHEBI:58349"/>
        <dbReference type="EC" id="1.1.1.94"/>
    </reaction>
</comment>
<dbReference type="GO" id="GO:0005975">
    <property type="term" value="P:carbohydrate metabolic process"/>
    <property type="evidence" value="ECO:0007669"/>
    <property type="project" value="InterPro"/>
</dbReference>
<keyword evidence="6 7" id="KW-1208">Phospholipid metabolism</keyword>
<dbReference type="Pfam" id="PF01210">
    <property type="entry name" value="NAD_Gly3P_dh_N"/>
    <property type="match status" value="1"/>
</dbReference>
<evidence type="ECO:0000313" key="16">
    <source>
        <dbReference type="Proteomes" id="UP000198796"/>
    </source>
</evidence>
<dbReference type="SUPFAM" id="SSF48179">
    <property type="entry name" value="6-phosphogluconate dehydrogenase C-terminal domain-like"/>
    <property type="match status" value="1"/>
</dbReference>
<dbReference type="RefSeq" id="WP_092065659.1">
    <property type="nucleotide sequence ID" value="NZ_FOJU01000004.1"/>
</dbReference>
<organism evidence="15 16">
    <name type="scientific">Poseidonocella pacifica</name>
    <dbReference type="NCBI Taxonomy" id="871651"/>
    <lineage>
        <taxon>Bacteria</taxon>
        <taxon>Pseudomonadati</taxon>
        <taxon>Pseudomonadota</taxon>
        <taxon>Alphaproteobacteria</taxon>
        <taxon>Rhodobacterales</taxon>
        <taxon>Roseobacteraceae</taxon>
        <taxon>Poseidonocella</taxon>
    </lineage>
</organism>
<keyword evidence="7" id="KW-0521">NADP</keyword>
<dbReference type="Gene3D" id="1.10.1040.10">
    <property type="entry name" value="N-(1-d-carboxylethyl)-l-norvaline Dehydrogenase, domain 2"/>
    <property type="match status" value="1"/>
</dbReference>
<dbReference type="GO" id="GO:0141152">
    <property type="term" value="F:glycerol-3-phosphate dehydrogenase (NAD+) activity"/>
    <property type="evidence" value="ECO:0007669"/>
    <property type="project" value="RHEA"/>
</dbReference>
<dbReference type="InterPro" id="IPR036291">
    <property type="entry name" value="NAD(P)-bd_dom_sf"/>
</dbReference>
<dbReference type="STRING" id="871651.SAMN05421688_2648"/>
<evidence type="ECO:0000259" key="13">
    <source>
        <dbReference type="Pfam" id="PF01210"/>
    </source>
</evidence>
<evidence type="ECO:0000256" key="10">
    <source>
        <dbReference type="PIRSR" id="PIRSR000114-3"/>
    </source>
</evidence>
<dbReference type="GO" id="GO:0008654">
    <property type="term" value="P:phospholipid biosynthetic process"/>
    <property type="evidence" value="ECO:0007669"/>
    <property type="project" value="UniProtKB-KW"/>
</dbReference>
<sequence>MISVLGAGAFGTSLAIALGAKGHVCLWARDPEHVAEMIRARENTKRLPGVPLPARVTPTADLAEATAADVLLLALPMQKLAAFLAGEGARFDGKTLIACCKGIDVSTLSGPLQVIAHGAPSAKAALLTGPSFAADIAVGLPTALTLACGDDALGAALQEKLSTPALRLYRTTDTIGAELGGALKNVVAIGAGIVIGAGLGDSARAALITRGFAEIQRLAQALGGEAETLVGLSGHGDLILTCTSDKSRNFRFGCEIGSGQTPDSGPTVEGAATARAALNLSRQHGLDLPVVAAVVTLLDRPEALDETVAALLSRPLKSE</sequence>
<evidence type="ECO:0000256" key="4">
    <source>
        <dbReference type="ARBA" id="ARBA00023098"/>
    </source>
</evidence>
<feature type="domain" description="Glycerol-3-phosphate dehydrogenase NAD-dependent N-terminal" evidence="13">
    <location>
        <begin position="2"/>
        <end position="151"/>
    </location>
</feature>
<evidence type="ECO:0000313" key="15">
    <source>
        <dbReference type="EMBL" id="SFB06012.1"/>
    </source>
</evidence>
<dbReference type="UniPathway" id="UPA00940"/>
<comment type="similarity">
    <text evidence="1 7 11">Belongs to the NAD-dependent glycerol-3-phosphate dehydrogenase family.</text>
</comment>
<feature type="binding site" evidence="7">
    <location>
        <position position="133"/>
    </location>
    <ligand>
        <name>NADPH</name>
        <dbReference type="ChEBI" id="CHEBI:57783"/>
    </ligand>
</feature>
<feature type="binding site" evidence="7">
    <location>
        <position position="248"/>
    </location>
    <ligand>
        <name>NADPH</name>
        <dbReference type="ChEBI" id="CHEBI:57783"/>
    </ligand>
</feature>
<comment type="caution">
    <text evidence="7">Lacks conserved residue(s) required for the propagation of feature annotation.</text>
</comment>
<dbReference type="NCBIfam" id="NF000940">
    <property type="entry name" value="PRK00094.1-2"/>
    <property type="match status" value="1"/>
</dbReference>
<dbReference type="EMBL" id="FOJU01000004">
    <property type="protein sequence ID" value="SFB06012.1"/>
    <property type="molecule type" value="Genomic_DNA"/>
</dbReference>
<dbReference type="OrthoDB" id="9812273at2"/>
<gene>
    <name evidence="7" type="primary">gpsA</name>
    <name evidence="15" type="ORF">SAMN05421688_2648</name>
</gene>
<evidence type="ECO:0000259" key="14">
    <source>
        <dbReference type="Pfam" id="PF07479"/>
    </source>
</evidence>
<feature type="binding site" evidence="7">
    <location>
        <position position="249"/>
    </location>
    <ligand>
        <name>sn-glycerol 3-phosphate</name>
        <dbReference type="ChEBI" id="CHEBI:57597"/>
    </ligand>
</feature>
<keyword evidence="7 10" id="KW-0520">NAD</keyword>
<feature type="binding site" evidence="7">
    <location>
        <position position="129"/>
    </location>
    <ligand>
        <name>sn-glycerol 3-phosphate</name>
        <dbReference type="ChEBI" id="CHEBI:57597"/>
    </ligand>
</feature>
<feature type="domain" description="Glycerol-3-phosphate dehydrogenase NAD-dependent C-terminal" evidence="14">
    <location>
        <begin position="173"/>
        <end position="307"/>
    </location>
</feature>
<comment type="catalytic activity">
    <reaction evidence="7">
        <text>sn-glycerol 3-phosphate + NAD(+) = dihydroxyacetone phosphate + NADH + H(+)</text>
        <dbReference type="Rhea" id="RHEA:11092"/>
        <dbReference type="ChEBI" id="CHEBI:15378"/>
        <dbReference type="ChEBI" id="CHEBI:57540"/>
        <dbReference type="ChEBI" id="CHEBI:57597"/>
        <dbReference type="ChEBI" id="CHEBI:57642"/>
        <dbReference type="ChEBI" id="CHEBI:57945"/>
        <dbReference type="EC" id="1.1.1.94"/>
    </reaction>
</comment>
<dbReference type="GO" id="GO:0005829">
    <property type="term" value="C:cytosol"/>
    <property type="evidence" value="ECO:0007669"/>
    <property type="project" value="TreeGrafter"/>
</dbReference>
<feature type="active site" description="Proton acceptor" evidence="7 8">
    <location>
        <position position="184"/>
    </location>
</feature>
<evidence type="ECO:0000256" key="5">
    <source>
        <dbReference type="ARBA" id="ARBA00023209"/>
    </source>
</evidence>
<keyword evidence="16" id="KW-1185">Reference proteome</keyword>
<comment type="function">
    <text evidence="7">Catalyzes the reduction of the glycolytic intermediate dihydroxyacetone phosphate (DHAP) to sn-glycerol 3-phosphate (G3P), the key precursor for phospholipid synthesis.</text>
</comment>
<dbReference type="AlphaFoldDB" id="A0A1I0XYA4"/>
<feature type="binding site" evidence="9">
    <location>
        <begin position="248"/>
        <end position="249"/>
    </location>
    <ligand>
        <name>substrate</name>
    </ligand>
</feature>
<dbReference type="NCBIfam" id="NF000942">
    <property type="entry name" value="PRK00094.1-4"/>
    <property type="match status" value="1"/>
</dbReference>
<dbReference type="GO" id="GO:0141153">
    <property type="term" value="F:glycerol-3-phosphate dehydrogenase (NADP+) activity"/>
    <property type="evidence" value="ECO:0007669"/>
    <property type="project" value="RHEA"/>
</dbReference>
<feature type="binding site" evidence="9">
    <location>
        <position position="101"/>
    </location>
    <ligand>
        <name>substrate</name>
    </ligand>
</feature>
<reference evidence="15 16" key="1">
    <citation type="submission" date="2016-10" db="EMBL/GenBank/DDBJ databases">
        <authorList>
            <person name="de Groot N.N."/>
        </authorList>
    </citation>
    <scope>NUCLEOTIDE SEQUENCE [LARGE SCALE GENOMIC DNA]</scope>
    <source>
        <strain evidence="15 16">DSM 29316</strain>
    </source>
</reference>
<dbReference type="InterPro" id="IPR013328">
    <property type="entry name" value="6PGD_dom2"/>
</dbReference>
<proteinExistence type="inferred from homology"/>
<evidence type="ECO:0000256" key="3">
    <source>
        <dbReference type="ARBA" id="ARBA00023002"/>
    </source>
</evidence>
<dbReference type="InterPro" id="IPR006168">
    <property type="entry name" value="G3P_DH_NAD-dep"/>
</dbReference>
<keyword evidence="5 7" id="KW-0594">Phospholipid biosynthesis</keyword>
<dbReference type="GO" id="GO:0006650">
    <property type="term" value="P:glycerophospholipid metabolic process"/>
    <property type="evidence" value="ECO:0007669"/>
    <property type="project" value="UniProtKB-UniRule"/>
</dbReference>
<feature type="binding site" evidence="10">
    <location>
        <position position="133"/>
    </location>
    <ligand>
        <name>NAD(+)</name>
        <dbReference type="ChEBI" id="CHEBI:57540"/>
    </ligand>
</feature>
<evidence type="ECO:0000256" key="8">
    <source>
        <dbReference type="PIRSR" id="PIRSR000114-1"/>
    </source>
</evidence>
<keyword evidence="3 7" id="KW-0560">Oxidoreductase</keyword>
<feature type="binding site" evidence="7">
    <location>
        <position position="237"/>
    </location>
    <ligand>
        <name>sn-glycerol 3-phosphate</name>
        <dbReference type="ChEBI" id="CHEBI:57597"/>
    </ligand>
</feature>
<feature type="binding site" evidence="10">
    <location>
        <begin position="6"/>
        <end position="11"/>
    </location>
    <ligand>
        <name>NAD(+)</name>
        <dbReference type="ChEBI" id="CHEBI:57540"/>
    </ligand>
</feature>
<protein>
    <recommendedName>
        <fullName evidence="7">Glycerol-3-phosphate dehydrogenase [NAD(P)+]</fullName>
        <ecNumber evidence="7">1.1.1.94</ecNumber>
    </recommendedName>
    <alternativeName>
        <fullName evidence="7">NAD(P)(+)-dependent glycerol-3-phosphate dehydrogenase</fullName>
    </alternativeName>
    <alternativeName>
        <fullName evidence="7">NAD(P)H-dependent dihydroxyacetone-phosphate reductase</fullName>
    </alternativeName>
</protein>
<dbReference type="SUPFAM" id="SSF51735">
    <property type="entry name" value="NAD(P)-binding Rossmann-fold domains"/>
    <property type="match status" value="1"/>
</dbReference>
<feature type="binding site" evidence="7">
    <location>
        <position position="10"/>
    </location>
    <ligand>
        <name>NADPH</name>
        <dbReference type="ChEBI" id="CHEBI:57783"/>
    </ligand>
</feature>
<feature type="binding site" evidence="7">
    <location>
        <position position="131"/>
    </location>
    <ligand>
        <name>sn-glycerol 3-phosphate</name>
        <dbReference type="ChEBI" id="CHEBI:57597"/>
    </ligand>
</feature>
<feature type="binding site" evidence="7">
    <location>
        <position position="101"/>
    </location>
    <ligand>
        <name>sn-glycerol 3-phosphate</name>
        <dbReference type="ChEBI" id="CHEBI:57597"/>
    </ligand>
</feature>
<keyword evidence="7" id="KW-0963">Cytoplasm</keyword>
<feature type="binding site" evidence="10">
    <location>
        <position position="248"/>
    </location>
    <ligand>
        <name>NAD(+)</name>
        <dbReference type="ChEBI" id="CHEBI:57540"/>
    </ligand>
</feature>
<dbReference type="GO" id="GO:0051287">
    <property type="term" value="F:NAD binding"/>
    <property type="evidence" value="ECO:0007669"/>
    <property type="project" value="InterPro"/>
</dbReference>